<evidence type="ECO:0000313" key="3">
    <source>
        <dbReference type="Proteomes" id="UP001596283"/>
    </source>
</evidence>
<keyword evidence="3" id="KW-1185">Reference proteome</keyword>
<protein>
    <submittedName>
        <fullName evidence="2">Uncharacterized protein</fullName>
    </submittedName>
</protein>
<organism evidence="2 3">
    <name type="scientific">Levilactobacillus fujinensis</name>
    <dbReference type="NCBI Taxonomy" id="2486024"/>
    <lineage>
        <taxon>Bacteria</taxon>
        <taxon>Bacillati</taxon>
        <taxon>Bacillota</taxon>
        <taxon>Bacilli</taxon>
        <taxon>Lactobacillales</taxon>
        <taxon>Lactobacillaceae</taxon>
        <taxon>Levilactobacillus</taxon>
    </lineage>
</organism>
<accession>A0ABW1THK0</accession>
<dbReference type="EMBL" id="JBHSSI010000036">
    <property type="protein sequence ID" value="MFC6260695.1"/>
    <property type="molecule type" value="Genomic_DNA"/>
</dbReference>
<evidence type="ECO:0000256" key="1">
    <source>
        <dbReference type="SAM" id="MobiDB-lite"/>
    </source>
</evidence>
<name>A0ABW1THK0_9LACO</name>
<gene>
    <name evidence="2" type="ORF">ACFP1C_06985</name>
</gene>
<evidence type="ECO:0000313" key="2">
    <source>
        <dbReference type="EMBL" id="MFC6260695.1"/>
    </source>
</evidence>
<sequence>MSPRIVAAKLGAMVVRRLPEVGKRLQSKDGFRLTRRPQKSRRFSDRPTM</sequence>
<proteinExistence type="predicted"/>
<dbReference type="Proteomes" id="UP001596283">
    <property type="component" value="Unassembled WGS sequence"/>
</dbReference>
<comment type="caution">
    <text evidence="2">The sequence shown here is derived from an EMBL/GenBank/DDBJ whole genome shotgun (WGS) entry which is preliminary data.</text>
</comment>
<reference evidence="3" key="1">
    <citation type="journal article" date="2019" name="Int. J. Syst. Evol. Microbiol.">
        <title>The Global Catalogue of Microorganisms (GCM) 10K type strain sequencing project: providing services to taxonomists for standard genome sequencing and annotation.</title>
        <authorList>
            <consortium name="The Broad Institute Genomics Platform"/>
            <consortium name="The Broad Institute Genome Sequencing Center for Infectious Disease"/>
            <person name="Wu L."/>
            <person name="Ma J."/>
        </authorList>
    </citation>
    <scope>NUCLEOTIDE SEQUENCE [LARGE SCALE GENOMIC DNA]</scope>
    <source>
        <strain evidence="3">CCM 8908</strain>
    </source>
</reference>
<feature type="region of interest" description="Disordered" evidence="1">
    <location>
        <begin position="26"/>
        <end position="49"/>
    </location>
</feature>